<evidence type="ECO:0000313" key="2">
    <source>
        <dbReference type="EMBL" id="GGK97194.1"/>
    </source>
</evidence>
<proteinExistence type="predicted"/>
<evidence type="ECO:0000256" key="1">
    <source>
        <dbReference type="SAM" id="MobiDB-lite"/>
    </source>
</evidence>
<comment type="caution">
    <text evidence="2">The sequence shown here is derived from an EMBL/GenBank/DDBJ whole genome shotgun (WGS) entry which is preliminary data.</text>
</comment>
<evidence type="ECO:0000313" key="3">
    <source>
        <dbReference type="Proteomes" id="UP000656042"/>
    </source>
</evidence>
<protein>
    <submittedName>
        <fullName evidence="2">Uncharacterized protein</fullName>
    </submittedName>
</protein>
<reference evidence="2" key="1">
    <citation type="journal article" date="2014" name="Int. J. Syst. Evol. Microbiol.">
        <title>Complete genome sequence of Corynebacterium casei LMG S-19264T (=DSM 44701T), isolated from a smear-ripened cheese.</title>
        <authorList>
            <consortium name="US DOE Joint Genome Institute (JGI-PGF)"/>
            <person name="Walter F."/>
            <person name="Albersmeier A."/>
            <person name="Kalinowski J."/>
            <person name="Ruckert C."/>
        </authorList>
    </citation>
    <scope>NUCLEOTIDE SEQUENCE</scope>
    <source>
        <strain evidence="2">CGMCC 4.7299</strain>
    </source>
</reference>
<reference evidence="2" key="2">
    <citation type="submission" date="2020-09" db="EMBL/GenBank/DDBJ databases">
        <authorList>
            <person name="Sun Q."/>
            <person name="Zhou Y."/>
        </authorList>
    </citation>
    <scope>NUCLEOTIDE SEQUENCE</scope>
    <source>
        <strain evidence="2">CGMCC 4.7299</strain>
    </source>
</reference>
<name>A0A8J3FQC4_9ACTN</name>
<gene>
    <name evidence="2" type="ORF">GCM10012284_34300</name>
</gene>
<keyword evidence="3" id="KW-1185">Reference proteome</keyword>
<dbReference type="EMBL" id="BMMX01000014">
    <property type="protein sequence ID" value="GGK97194.1"/>
    <property type="molecule type" value="Genomic_DNA"/>
</dbReference>
<feature type="region of interest" description="Disordered" evidence="1">
    <location>
        <begin position="26"/>
        <end position="53"/>
    </location>
</feature>
<dbReference type="AlphaFoldDB" id="A0A8J3FQC4"/>
<accession>A0A8J3FQC4</accession>
<dbReference type="Proteomes" id="UP000656042">
    <property type="component" value="Unassembled WGS sequence"/>
</dbReference>
<sequence length="71" mass="6362">MATPDGNGVDTEVDVEEGAVWPGIKRVPIGVGGSPASGTAGTPGAAGGAAGAATAGNGVNSAAMAAAVAAE</sequence>
<organism evidence="2 3">
    <name type="scientific">Mangrovihabitans endophyticus</name>
    <dbReference type="NCBI Taxonomy" id="1751298"/>
    <lineage>
        <taxon>Bacteria</taxon>
        <taxon>Bacillati</taxon>
        <taxon>Actinomycetota</taxon>
        <taxon>Actinomycetes</taxon>
        <taxon>Micromonosporales</taxon>
        <taxon>Micromonosporaceae</taxon>
        <taxon>Mangrovihabitans</taxon>
    </lineage>
</organism>